<proteinExistence type="predicted"/>
<dbReference type="EMBL" id="VFPU01000001">
    <property type="protein sequence ID" value="TQM95874.1"/>
    <property type="molecule type" value="Genomic_DNA"/>
</dbReference>
<dbReference type="GO" id="GO:0006508">
    <property type="term" value="P:proteolysis"/>
    <property type="evidence" value="ECO:0007669"/>
    <property type="project" value="UniProtKB-KW"/>
</dbReference>
<accession>A0A543KLF4</accession>
<keyword evidence="3" id="KW-1133">Transmembrane helix</keyword>
<dbReference type="Gene3D" id="2.40.10.120">
    <property type="match status" value="1"/>
</dbReference>
<dbReference type="InterPro" id="IPR001940">
    <property type="entry name" value="Peptidase_S1C"/>
</dbReference>
<dbReference type="AlphaFoldDB" id="A0A543KLF4"/>
<protein>
    <submittedName>
        <fullName evidence="4">Trypsin-like peptidase</fullName>
    </submittedName>
</protein>
<keyword evidence="2" id="KW-0378">Hydrolase</keyword>
<organism evidence="4 5">
    <name type="scientific">Ornithinimicrobium humiphilum</name>
    <dbReference type="NCBI Taxonomy" id="125288"/>
    <lineage>
        <taxon>Bacteria</taxon>
        <taxon>Bacillati</taxon>
        <taxon>Actinomycetota</taxon>
        <taxon>Actinomycetes</taxon>
        <taxon>Micrococcales</taxon>
        <taxon>Ornithinimicrobiaceae</taxon>
        <taxon>Ornithinimicrobium</taxon>
    </lineage>
</organism>
<evidence type="ECO:0000256" key="1">
    <source>
        <dbReference type="ARBA" id="ARBA00022670"/>
    </source>
</evidence>
<evidence type="ECO:0000256" key="3">
    <source>
        <dbReference type="SAM" id="Phobius"/>
    </source>
</evidence>
<sequence length="447" mass="47149">MAVFHSEHDGGEDVGARPSSNGLRSIGLVLVGVLLAAIVGGVGLFVGMGMGMDDTPDQPLAVADPVAATTSAPEPEPTQEPEELDNAELAQKYGDSVFKVETAGCQVESSGTAWVLDNQHLVTNWHVVSNDPTPELVSRDGRTRLSGTVIGGHLEPDVAVIRVDDGGLPDPLPWAETDDLREGQEVVSLGYPAPRGDFAVTPSTIISFQRSGSTREAIRGDGALDRGNSGGPALTRTGEVAGVATLMVQEASQLQMVPLLFTTDALRASVDKILDDPQEVDADCDPTFGTLPDDWAPDFDDWSFGPQAYGDDASLDALYDACAAGDLGACDDLWWSSAPGSDYEAFAMTCGGRVGEGAYGNCELQAEWEQQERDREAEERRQAEADAAALAALATACRGGDMQACDDLYWAADYGSPEQAVADDCGGRYPGDGGMCVYREQNPRPSP</sequence>
<dbReference type="GO" id="GO:0004252">
    <property type="term" value="F:serine-type endopeptidase activity"/>
    <property type="evidence" value="ECO:0007669"/>
    <property type="project" value="InterPro"/>
</dbReference>
<name>A0A543KLF4_9MICO</name>
<dbReference type="Pfam" id="PF13365">
    <property type="entry name" value="Trypsin_2"/>
    <property type="match status" value="1"/>
</dbReference>
<dbReference type="PRINTS" id="PR00834">
    <property type="entry name" value="PROTEASES2C"/>
</dbReference>
<evidence type="ECO:0000256" key="2">
    <source>
        <dbReference type="ARBA" id="ARBA00022801"/>
    </source>
</evidence>
<dbReference type="OrthoDB" id="9766361at2"/>
<keyword evidence="3" id="KW-0812">Transmembrane</keyword>
<dbReference type="InterPro" id="IPR009003">
    <property type="entry name" value="Peptidase_S1_PA"/>
</dbReference>
<dbReference type="RefSeq" id="WP_141817570.1">
    <property type="nucleotide sequence ID" value="NZ_BAAAIL010000003.1"/>
</dbReference>
<evidence type="ECO:0000313" key="4">
    <source>
        <dbReference type="EMBL" id="TQM95874.1"/>
    </source>
</evidence>
<dbReference type="PANTHER" id="PTHR43343:SF3">
    <property type="entry name" value="PROTEASE DO-LIKE 8, CHLOROPLASTIC"/>
    <property type="match status" value="1"/>
</dbReference>
<reference evidence="4 5" key="1">
    <citation type="submission" date="2019-06" db="EMBL/GenBank/DDBJ databases">
        <title>Sequencing the genomes of 1000 actinobacteria strains.</title>
        <authorList>
            <person name="Klenk H.-P."/>
        </authorList>
    </citation>
    <scope>NUCLEOTIDE SEQUENCE [LARGE SCALE GENOMIC DNA]</scope>
    <source>
        <strain evidence="4 5">DSM 12362</strain>
    </source>
</reference>
<gene>
    <name evidence="4" type="ORF">FB476_0724</name>
</gene>
<keyword evidence="5" id="KW-1185">Reference proteome</keyword>
<dbReference type="InterPro" id="IPR051201">
    <property type="entry name" value="Chloro_Bact_Ser_Proteases"/>
</dbReference>
<dbReference type="SUPFAM" id="SSF50494">
    <property type="entry name" value="Trypsin-like serine proteases"/>
    <property type="match status" value="1"/>
</dbReference>
<feature type="transmembrane region" description="Helical" evidence="3">
    <location>
        <begin position="26"/>
        <end position="46"/>
    </location>
</feature>
<evidence type="ECO:0000313" key="5">
    <source>
        <dbReference type="Proteomes" id="UP000315133"/>
    </source>
</evidence>
<keyword evidence="1" id="KW-0645">Protease</keyword>
<keyword evidence="3" id="KW-0472">Membrane</keyword>
<dbReference type="PANTHER" id="PTHR43343">
    <property type="entry name" value="PEPTIDASE S12"/>
    <property type="match status" value="1"/>
</dbReference>
<comment type="caution">
    <text evidence="4">The sequence shown here is derived from an EMBL/GenBank/DDBJ whole genome shotgun (WGS) entry which is preliminary data.</text>
</comment>
<dbReference type="Proteomes" id="UP000315133">
    <property type="component" value="Unassembled WGS sequence"/>
</dbReference>